<dbReference type="Pfam" id="PF14035">
    <property type="entry name" value="YlzJ"/>
    <property type="match status" value="1"/>
</dbReference>
<dbReference type="RefSeq" id="WP_156856439.1">
    <property type="nucleotide sequence ID" value="NZ_BMOS01000025.1"/>
</dbReference>
<evidence type="ECO:0000313" key="1">
    <source>
        <dbReference type="EMBL" id="GGN63118.1"/>
    </source>
</evidence>
<dbReference type="AlphaFoldDB" id="A0A917Y252"/>
<protein>
    <submittedName>
        <fullName evidence="1">Uncharacterized protein</fullName>
    </submittedName>
</protein>
<name>A0A917Y252_9BACI</name>
<comment type="caution">
    <text evidence="1">The sequence shown here is derived from an EMBL/GenBank/DDBJ whole genome shotgun (WGS) entry which is preliminary data.</text>
</comment>
<dbReference type="Proteomes" id="UP000624041">
    <property type="component" value="Unassembled WGS sequence"/>
</dbReference>
<dbReference type="EMBL" id="BMOS01000025">
    <property type="protein sequence ID" value="GGN63118.1"/>
    <property type="molecule type" value="Genomic_DNA"/>
</dbReference>
<accession>A0A917Y252</accession>
<dbReference type="InterPro" id="IPR025619">
    <property type="entry name" value="YlzJ"/>
</dbReference>
<organism evidence="1 2">
    <name type="scientific">Oceanobacillus indicireducens</name>
    <dbReference type="NCBI Taxonomy" id="1004261"/>
    <lineage>
        <taxon>Bacteria</taxon>
        <taxon>Bacillati</taxon>
        <taxon>Bacillota</taxon>
        <taxon>Bacilli</taxon>
        <taxon>Bacillales</taxon>
        <taxon>Bacillaceae</taxon>
        <taxon>Oceanobacillus</taxon>
    </lineage>
</organism>
<proteinExistence type="predicted"/>
<evidence type="ECO:0000313" key="2">
    <source>
        <dbReference type="Proteomes" id="UP000624041"/>
    </source>
</evidence>
<gene>
    <name evidence="1" type="ORF">GCM10007971_29710</name>
</gene>
<reference evidence="1" key="2">
    <citation type="submission" date="2020-09" db="EMBL/GenBank/DDBJ databases">
        <authorList>
            <person name="Sun Q."/>
            <person name="Ohkuma M."/>
        </authorList>
    </citation>
    <scope>NUCLEOTIDE SEQUENCE</scope>
    <source>
        <strain evidence="1">JCM 17251</strain>
    </source>
</reference>
<sequence>MIFYTPLQLEEVFANPEEAQMERSYITHAGKMFYVDKLPSGEYQLSQLVSTEPNDYLNANYSPGAPLH</sequence>
<keyword evidence="2" id="KW-1185">Reference proteome</keyword>
<reference evidence="1" key="1">
    <citation type="journal article" date="2014" name="Int. J. Syst. Evol. Microbiol.">
        <title>Complete genome sequence of Corynebacterium casei LMG S-19264T (=DSM 44701T), isolated from a smear-ripened cheese.</title>
        <authorList>
            <consortium name="US DOE Joint Genome Institute (JGI-PGF)"/>
            <person name="Walter F."/>
            <person name="Albersmeier A."/>
            <person name="Kalinowski J."/>
            <person name="Ruckert C."/>
        </authorList>
    </citation>
    <scope>NUCLEOTIDE SEQUENCE</scope>
    <source>
        <strain evidence="1">JCM 17251</strain>
    </source>
</reference>